<organism evidence="2 3">
    <name type="scientific">Liparis tanakae</name>
    <name type="common">Tanaka's snailfish</name>
    <dbReference type="NCBI Taxonomy" id="230148"/>
    <lineage>
        <taxon>Eukaryota</taxon>
        <taxon>Metazoa</taxon>
        <taxon>Chordata</taxon>
        <taxon>Craniata</taxon>
        <taxon>Vertebrata</taxon>
        <taxon>Euteleostomi</taxon>
        <taxon>Actinopterygii</taxon>
        <taxon>Neopterygii</taxon>
        <taxon>Teleostei</taxon>
        <taxon>Neoteleostei</taxon>
        <taxon>Acanthomorphata</taxon>
        <taxon>Eupercaria</taxon>
        <taxon>Perciformes</taxon>
        <taxon>Cottioidei</taxon>
        <taxon>Cottales</taxon>
        <taxon>Liparidae</taxon>
        <taxon>Liparis</taxon>
    </lineage>
</organism>
<protein>
    <submittedName>
        <fullName evidence="2">Uncharacterized protein</fullName>
    </submittedName>
</protein>
<dbReference type="Proteomes" id="UP000314294">
    <property type="component" value="Unassembled WGS sequence"/>
</dbReference>
<feature type="compositionally biased region" description="Basic and acidic residues" evidence="1">
    <location>
        <begin position="36"/>
        <end position="46"/>
    </location>
</feature>
<evidence type="ECO:0000313" key="2">
    <source>
        <dbReference type="EMBL" id="TNN88758.1"/>
    </source>
</evidence>
<feature type="compositionally biased region" description="Acidic residues" evidence="1">
    <location>
        <begin position="47"/>
        <end position="58"/>
    </location>
</feature>
<reference evidence="2 3" key="1">
    <citation type="submission" date="2019-03" db="EMBL/GenBank/DDBJ databases">
        <title>First draft genome of Liparis tanakae, snailfish: a comprehensive survey of snailfish specific genes.</title>
        <authorList>
            <person name="Kim W."/>
            <person name="Song I."/>
            <person name="Jeong J.-H."/>
            <person name="Kim D."/>
            <person name="Kim S."/>
            <person name="Ryu S."/>
            <person name="Song J.Y."/>
            <person name="Lee S.K."/>
        </authorList>
    </citation>
    <scope>NUCLEOTIDE SEQUENCE [LARGE SCALE GENOMIC DNA]</scope>
    <source>
        <tissue evidence="2">Muscle</tissue>
    </source>
</reference>
<proteinExistence type="predicted"/>
<dbReference type="AlphaFoldDB" id="A0A4Z2JGH1"/>
<feature type="region of interest" description="Disordered" evidence="1">
    <location>
        <begin position="1"/>
        <end position="89"/>
    </location>
</feature>
<keyword evidence="3" id="KW-1185">Reference proteome</keyword>
<comment type="caution">
    <text evidence="2">The sequence shown here is derived from an EMBL/GenBank/DDBJ whole genome shotgun (WGS) entry which is preliminary data.</text>
</comment>
<accession>A0A4Z2JGH1</accession>
<evidence type="ECO:0000256" key="1">
    <source>
        <dbReference type="SAM" id="MobiDB-lite"/>
    </source>
</evidence>
<sequence>MDSYGSKRHKHENTRTHMMTPQAAMLGKVNVNWRTTQEEVKKHNEEKEEEEEEEEEEEDKNRLTVTLTSPDGKNRFGLKGRGSGRTLLGSRCRALHPRSTLRPRSGPDRGQDYRRDMLLYSAHWGLDHPSPIVGLTGF</sequence>
<feature type="compositionally biased region" description="Basic residues" evidence="1">
    <location>
        <begin position="1"/>
        <end position="12"/>
    </location>
</feature>
<dbReference type="EMBL" id="SRLO01000004">
    <property type="protein sequence ID" value="TNN88758.1"/>
    <property type="molecule type" value="Genomic_DNA"/>
</dbReference>
<name>A0A4Z2JGH1_9TELE</name>
<gene>
    <name evidence="2" type="ORF">EYF80_001090</name>
</gene>
<evidence type="ECO:0000313" key="3">
    <source>
        <dbReference type="Proteomes" id="UP000314294"/>
    </source>
</evidence>